<keyword evidence="2" id="KW-1185">Reference proteome</keyword>
<dbReference type="Proteomes" id="UP000272942">
    <property type="component" value="Unassembled WGS sequence"/>
</dbReference>
<protein>
    <submittedName>
        <fullName evidence="3">C2H2-type domain-containing protein</fullName>
    </submittedName>
</protein>
<name>A0A183AZ77_9TREM</name>
<organism evidence="3">
    <name type="scientific">Echinostoma caproni</name>
    <dbReference type="NCBI Taxonomy" id="27848"/>
    <lineage>
        <taxon>Eukaryota</taxon>
        <taxon>Metazoa</taxon>
        <taxon>Spiralia</taxon>
        <taxon>Lophotrochozoa</taxon>
        <taxon>Platyhelminthes</taxon>
        <taxon>Trematoda</taxon>
        <taxon>Digenea</taxon>
        <taxon>Plagiorchiida</taxon>
        <taxon>Echinostomata</taxon>
        <taxon>Echinostomatoidea</taxon>
        <taxon>Echinostomatidae</taxon>
        <taxon>Echinostoma</taxon>
    </lineage>
</organism>
<gene>
    <name evidence="1" type="ORF">ECPE_LOCUS12262</name>
</gene>
<dbReference type="WBParaSite" id="ECPE_0001229801-mRNA-1">
    <property type="protein sequence ID" value="ECPE_0001229801-mRNA-1"/>
    <property type="gene ID" value="ECPE_0001229801"/>
</dbReference>
<dbReference type="EMBL" id="UZAN01052511">
    <property type="protein sequence ID" value="VDP89534.1"/>
    <property type="molecule type" value="Genomic_DNA"/>
</dbReference>
<evidence type="ECO:0000313" key="1">
    <source>
        <dbReference type="EMBL" id="VDP89534.1"/>
    </source>
</evidence>
<evidence type="ECO:0000313" key="2">
    <source>
        <dbReference type="Proteomes" id="UP000272942"/>
    </source>
</evidence>
<accession>A0A183AZ77</accession>
<reference evidence="3" key="1">
    <citation type="submission" date="2016-06" db="UniProtKB">
        <authorList>
            <consortium name="WormBaseParasite"/>
        </authorList>
    </citation>
    <scope>IDENTIFICATION</scope>
</reference>
<sequence length="67" mass="7766">MRTTPRLLNLDRMQLSPDEALIELSPTGPSEALTFWDYCSLAGLECYTEDQLPEHRRIHWNKHLSPA</sequence>
<dbReference type="AlphaFoldDB" id="A0A183AZ77"/>
<proteinExistence type="predicted"/>
<evidence type="ECO:0000313" key="3">
    <source>
        <dbReference type="WBParaSite" id="ECPE_0001229801-mRNA-1"/>
    </source>
</evidence>
<reference evidence="1 2" key="2">
    <citation type="submission" date="2018-11" db="EMBL/GenBank/DDBJ databases">
        <authorList>
            <consortium name="Pathogen Informatics"/>
        </authorList>
    </citation>
    <scope>NUCLEOTIDE SEQUENCE [LARGE SCALE GENOMIC DNA]</scope>
    <source>
        <strain evidence="1 2">Egypt</strain>
    </source>
</reference>